<evidence type="ECO:0000313" key="1">
    <source>
        <dbReference type="EMBL" id="MBD7982891.1"/>
    </source>
</evidence>
<reference evidence="1 2" key="1">
    <citation type="submission" date="2020-08" db="EMBL/GenBank/DDBJ databases">
        <title>A Genomic Blueprint of the Chicken Gut Microbiome.</title>
        <authorList>
            <person name="Gilroy R."/>
            <person name="Ravi A."/>
            <person name="Getino M."/>
            <person name="Pursley I."/>
            <person name="Horton D.L."/>
            <person name="Alikhan N.-F."/>
            <person name="Baker D."/>
            <person name="Gharbi K."/>
            <person name="Hall N."/>
            <person name="Watson M."/>
            <person name="Adriaenssens E.M."/>
            <person name="Foster-Nyarko E."/>
            <person name="Jarju S."/>
            <person name="Secka A."/>
            <person name="Antonio M."/>
            <person name="Oren A."/>
            <person name="Chaudhuri R."/>
            <person name="La Ragione R.M."/>
            <person name="Hildebrand F."/>
            <person name="Pallen M.J."/>
        </authorList>
    </citation>
    <scope>NUCLEOTIDE SEQUENCE [LARGE SCALE GENOMIC DNA]</scope>
    <source>
        <strain evidence="1 2">Sa2CUA9</strain>
    </source>
</reference>
<dbReference type="RefSeq" id="WP_191806072.1">
    <property type="nucleotide sequence ID" value="NZ_JACSQF010000033.1"/>
</dbReference>
<dbReference type="SUPFAM" id="SSF160424">
    <property type="entry name" value="BH3703-like"/>
    <property type="match status" value="1"/>
</dbReference>
<dbReference type="Proteomes" id="UP000655570">
    <property type="component" value="Unassembled WGS sequence"/>
</dbReference>
<dbReference type="EMBL" id="JACSQF010000033">
    <property type="protein sequence ID" value="MBD7982891.1"/>
    <property type="molecule type" value="Genomic_DNA"/>
</dbReference>
<keyword evidence="2" id="KW-1185">Reference proteome</keyword>
<accession>A0ABR8U4C6</accession>
<name>A0ABR8U4C6_9CELL</name>
<organism evidence="1 2">
    <name type="scientific">Oerskovia merdavium</name>
    <dbReference type="NCBI Taxonomy" id="2762227"/>
    <lineage>
        <taxon>Bacteria</taxon>
        <taxon>Bacillati</taxon>
        <taxon>Actinomycetota</taxon>
        <taxon>Actinomycetes</taxon>
        <taxon>Micrococcales</taxon>
        <taxon>Cellulomonadaceae</taxon>
        <taxon>Oerskovia</taxon>
    </lineage>
</organism>
<dbReference type="InterPro" id="IPR036170">
    <property type="entry name" value="YezG-like_sf"/>
</dbReference>
<evidence type="ECO:0000313" key="2">
    <source>
        <dbReference type="Proteomes" id="UP000655570"/>
    </source>
</evidence>
<sequence length="165" mass="18790">MSEVPSFIVQQEALDEIGRSLAALLSDGDECVLFVSRWMGPFSEADFWSVRPDGRFASPLGPANDIHETGPSFDHSEALLRRACYQEGKGTWFGLEVKVTPDGAVTAKYNYDTEPNWELPIEPTLYVQEQEKYPRDPEHQPEWFKRRLAEGQAALDEWRRSNGRA</sequence>
<proteinExistence type="predicted"/>
<comment type="caution">
    <text evidence="1">The sequence shown here is derived from an EMBL/GenBank/DDBJ whole genome shotgun (WGS) entry which is preliminary data.</text>
</comment>
<gene>
    <name evidence="1" type="ORF">H9641_19530</name>
</gene>
<protein>
    <submittedName>
        <fullName evidence="1">Uncharacterized protein</fullName>
    </submittedName>
</protein>